<dbReference type="PROSITE" id="PS50929">
    <property type="entry name" value="ABC_TM1F"/>
    <property type="match status" value="1"/>
</dbReference>
<gene>
    <name evidence="12" type="ORF">AZF04_00275</name>
</gene>
<evidence type="ECO:0000256" key="2">
    <source>
        <dbReference type="ARBA" id="ARBA00022448"/>
    </source>
</evidence>
<evidence type="ECO:0000256" key="7">
    <source>
        <dbReference type="ARBA" id="ARBA00022989"/>
    </source>
</evidence>
<keyword evidence="6 12" id="KW-0067">ATP-binding</keyword>
<dbReference type="InterPro" id="IPR039421">
    <property type="entry name" value="Type_1_exporter"/>
</dbReference>
<keyword evidence="7 9" id="KW-1133">Transmembrane helix</keyword>
<evidence type="ECO:0000313" key="12">
    <source>
        <dbReference type="EMBL" id="KYG34806.1"/>
    </source>
</evidence>
<feature type="domain" description="ABC transporter" evidence="10">
    <location>
        <begin position="334"/>
        <end position="569"/>
    </location>
</feature>
<evidence type="ECO:0000256" key="9">
    <source>
        <dbReference type="SAM" id="Phobius"/>
    </source>
</evidence>
<reference evidence="12" key="1">
    <citation type="submission" date="2016-02" db="EMBL/GenBank/DDBJ databases">
        <title>Genome sequence of Bacillus trypoxylicola KCTC 13244(T).</title>
        <authorList>
            <person name="Jeong H."/>
            <person name="Park S.-H."/>
            <person name="Choi S.-K."/>
        </authorList>
    </citation>
    <scope>NUCLEOTIDE SEQUENCE [LARGE SCALE GENOMIC DNA]</scope>
    <source>
        <strain evidence="12">KCTC 13244</strain>
    </source>
</reference>
<dbReference type="Gene3D" id="3.40.50.300">
    <property type="entry name" value="P-loop containing nucleotide triphosphate hydrolases"/>
    <property type="match status" value="1"/>
</dbReference>
<comment type="caution">
    <text evidence="12">The sequence shown here is derived from an EMBL/GenBank/DDBJ whole genome shotgun (WGS) entry which is preliminary data.</text>
</comment>
<feature type="transmembrane region" description="Helical" evidence="9">
    <location>
        <begin position="131"/>
        <end position="149"/>
    </location>
</feature>
<accession>A0A161PKL5</accession>
<dbReference type="RefSeq" id="WP_061947066.1">
    <property type="nucleotide sequence ID" value="NZ_LTAO01000001.1"/>
</dbReference>
<feature type="domain" description="ABC transmembrane type-1" evidence="11">
    <location>
        <begin position="16"/>
        <end position="298"/>
    </location>
</feature>
<keyword evidence="4 9" id="KW-0812">Transmembrane</keyword>
<dbReference type="InterPro" id="IPR011527">
    <property type="entry name" value="ABC1_TM_dom"/>
</dbReference>
<evidence type="ECO:0000256" key="6">
    <source>
        <dbReference type="ARBA" id="ARBA00022840"/>
    </source>
</evidence>
<feature type="transmembrane region" description="Helical" evidence="9">
    <location>
        <begin position="238"/>
        <end position="260"/>
    </location>
</feature>
<keyword evidence="13" id="KW-1185">Reference proteome</keyword>
<evidence type="ECO:0000256" key="5">
    <source>
        <dbReference type="ARBA" id="ARBA00022741"/>
    </source>
</evidence>
<dbReference type="InterPro" id="IPR027417">
    <property type="entry name" value="P-loop_NTPase"/>
</dbReference>
<comment type="subcellular location">
    <subcellularLocation>
        <location evidence="1">Cell membrane</location>
        <topology evidence="1">Multi-pass membrane protein</topology>
    </subcellularLocation>
</comment>
<organism evidence="12 13">
    <name type="scientific">Alkalihalobacillus trypoxylicola</name>
    <dbReference type="NCBI Taxonomy" id="519424"/>
    <lineage>
        <taxon>Bacteria</taxon>
        <taxon>Bacillati</taxon>
        <taxon>Bacillota</taxon>
        <taxon>Bacilli</taxon>
        <taxon>Bacillales</taxon>
        <taxon>Bacillaceae</taxon>
        <taxon>Alkalihalobacillus</taxon>
    </lineage>
</organism>
<dbReference type="PROSITE" id="PS50893">
    <property type="entry name" value="ABC_TRANSPORTER_2"/>
    <property type="match status" value="1"/>
</dbReference>
<dbReference type="OrthoDB" id="9770415at2"/>
<dbReference type="SUPFAM" id="SSF52540">
    <property type="entry name" value="P-loop containing nucleoside triphosphate hydrolases"/>
    <property type="match status" value="1"/>
</dbReference>
<keyword evidence="3" id="KW-1003">Cell membrane</keyword>
<dbReference type="FunFam" id="1.20.1560.10:FF:000040">
    <property type="entry name" value="Multidrug ABC transporter ATP-binding protein"/>
    <property type="match status" value="1"/>
</dbReference>
<keyword evidence="8 9" id="KW-0472">Membrane</keyword>
<evidence type="ECO:0000256" key="3">
    <source>
        <dbReference type="ARBA" id="ARBA00022475"/>
    </source>
</evidence>
<proteinExistence type="predicted"/>
<dbReference type="PANTHER" id="PTHR43394:SF1">
    <property type="entry name" value="ATP-BINDING CASSETTE SUB-FAMILY B MEMBER 10, MITOCHONDRIAL"/>
    <property type="match status" value="1"/>
</dbReference>
<dbReference type="SUPFAM" id="SSF90123">
    <property type="entry name" value="ABC transporter transmembrane region"/>
    <property type="match status" value="1"/>
</dbReference>
<keyword evidence="5" id="KW-0547">Nucleotide-binding</keyword>
<dbReference type="PROSITE" id="PS00211">
    <property type="entry name" value="ABC_TRANSPORTER_1"/>
    <property type="match status" value="1"/>
</dbReference>
<dbReference type="InterPro" id="IPR036640">
    <property type="entry name" value="ABC1_TM_sf"/>
</dbReference>
<name>A0A161PKL5_9BACI</name>
<dbReference type="GO" id="GO:0005524">
    <property type="term" value="F:ATP binding"/>
    <property type="evidence" value="ECO:0007669"/>
    <property type="project" value="UniProtKB-KW"/>
</dbReference>
<dbReference type="AlphaFoldDB" id="A0A161PKL5"/>
<dbReference type="Gene3D" id="1.20.1560.10">
    <property type="entry name" value="ABC transporter type 1, transmembrane domain"/>
    <property type="match status" value="1"/>
</dbReference>
<dbReference type="PANTHER" id="PTHR43394">
    <property type="entry name" value="ATP-DEPENDENT PERMEASE MDL1, MITOCHONDRIAL"/>
    <property type="match status" value="1"/>
</dbReference>
<feature type="transmembrane region" description="Helical" evidence="9">
    <location>
        <begin position="12"/>
        <end position="37"/>
    </location>
</feature>
<dbReference type="InterPro" id="IPR017871">
    <property type="entry name" value="ABC_transporter-like_CS"/>
</dbReference>
<dbReference type="Pfam" id="PF00664">
    <property type="entry name" value="ABC_membrane"/>
    <property type="match status" value="1"/>
</dbReference>
<sequence length="577" mass="64581">MRSILKYLTQYRWFIVLVLILTLLGSLLELLLPTLMAQVVDIGIVNEDVPYMLQMGGWMLVCSILAILLSITSSFFATRVALGFGKDIRKSLFVHVEKLSVEEYERIGAASLITRTTNDVKQVQDVMNMMLRMMTRAPLMLIGGIILAVSRDAGLSLIFLGALPVLAITIFFISKKAIPLFSVLQQKTDRLNLILRENLNGIRVIRAFNREETEQKRFNSANEEFRDTGIRVNQIMSFLFPLMMLIMNFTNVAIVWFGAIRIEQGLMEVGNLIAFIQYAMMILMSLIMLSFGFIMIPRAQASAKRINEVLNMKPSIVDQDSNSTKKTFSSSGVVTFDSVNFRFENAEKLVLEQIDFEAKPGKMTAIIGSTGSGKSTLLHLIPRFFDVEAGSVSIDGVDVRSIKQEALRKQIGFVPQKATLFTGTVAENMRVGKKDATDEEIKEALKIAQAYDFVMEKEDGLNSVIDKSGANLSGGQKQRLSIARAILRKASIYLFDDSFSALDYKTDARLRKELKTHLKNSTFIVVAQRVSSIKDADQIIVINEGKMVGKGTHEELLVDNIIYQEIVRSQSSEEESA</sequence>
<dbReference type="STRING" id="519424.AZF04_00275"/>
<dbReference type="InterPro" id="IPR003439">
    <property type="entry name" value="ABC_transporter-like_ATP-bd"/>
</dbReference>
<evidence type="ECO:0000259" key="11">
    <source>
        <dbReference type="PROSITE" id="PS50929"/>
    </source>
</evidence>
<evidence type="ECO:0000313" key="13">
    <source>
        <dbReference type="Proteomes" id="UP000075806"/>
    </source>
</evidence>
<feature type="transmembrane region" description="Helical" evidence="9">
    <location>
        <begin position="272"/>
        <end position="296"/>
    </location>
</feature>
<keyword evidence="2" id="KW-0813">Transport</keyword>
<feature type="transmembrane region" description="Helical" evidence="9">
    <location>
        <begin position="155"/>
        <end position="173"/>
    </location>
</feature>
<dbReference type="GO" id="GO:0005886">
    <property type="term" value="C:plasma membrane"/>
    <property type="evidence" value="ECO:0007669"/>
    <property type="project" value="UniProtKB-SubCell"/>
</dbReference>
<protein>
    <submittedName>
        <fullName evidence="12">Multidrug ABC transporter ATP-binding protein</fullName>
    </submittedName>
</protein>
<dbReference type="EMBL" id="LTAO01000001">
    <property type="protein sequence ID" value="KYG34806.1"/>
    <property type="molecule type" value="Genomic_DNA"/>
</dbReference>
<dbReference type="CDD" id="cd18548">
    <property type="entry name" value="ABC_6TM_Tm287_like"/>
    <property type="match status" value="1"/>
</dbReference>
<dbReference type="Pfam" id="PF00005">
    <property type="entry name" value="ABC_tran"/>
    <property type="match status" value="1"/>
</dbReference>
<evidence type="ECO:0000256" key="4">
    <source>
        <dbReference type="ARBA" id="ARBA00022692"/>
    </source>
</evidence>
<dbReference type="GO" id="GO:0015421">
    <property type="term" value="F:ABC-type oligopeptide transporter activity"/>
    <property type="evidence" value="ECO:0007669"/>
    <property type="project" value="TreeGrafter"/>
</dbReference>
<feature type="transmembrane region" description="Helical" evidence="9">
    <location>
        <begin position="57"/>
        <end position="82"/>
    </location>
</feature>
<dbReference type="FunFam" id="3.40.50.300:FF:000221">
    <property type="entry name" value="Multidrug ABC transporter ATP-binding protein"/>
    <property type="match status" value="1"/>
</dbReference>
<dbReference type="GO" id="GO:0016887">
    <property type="term" value="F:ATP hydrolysis activity"/>
    <property type="evidence" value="ECO:0007669"/>
    <property type="project" value="InterPro"/>
</dbReference>
<dbReference type="Proteomes" id="UP000075806">
    <property type="component" value="Unassembled WGS sequence"/>
</dbReference>
<evidence type="ECO:0000256" key="8">
    <source>
        <dbReference type="ARBA" id="ARBA00023136"/>
    </source>
</evidence>
<dbReference type="InterPro" id="IPR003593">
    <property type="entry name" value="AAA+_ATPase"/>
</dbReference>
<evidence type="ECO:0000259" key="10">
    <source>
        <dbReference type="PROSITE" id="PS50893"/>
    </source>
</evidence>
<evidence type="ECO:0000256" key="1">
    <source>
        <dbReference type="ARBA" id="ARBA00004651"/>
    </source>
</evidence>
<dbReference type="SMART" id="SM00382">
    <property type="entry name" value="AAA"/>
    <property type="match status" value="1"/>
</dbReference>